<dbReference type="RefSeq" id="WP_013214474.1">
    <property type="nucleotide sequence ID" value="NC_014313.1"/>
</dbReference>
<protein>
    <submittedName>
        <fullName evidence="1">Uncharacterized protein</fullName>
    </submittedName>
</protein>
<dbReference type="EMBL" id="CP002083">
    <property type="protein sequence ID" value="ADJ22255.1"/>
    <property type="molecule type" value="Genomic_DNA"/>
</dbReference>
<name>D8JRM6_HYPDA</name>
<gene>
    <name evidence="1" type="ordered locus">Hden_0433</name>
</gene>
<accession>D8JRM6</accession>
<reference evidence="2" key="1">
    <citation type="journal article" date="2011" name="J. Bacteriol.">
        <title>Genome sequences of eight morphologically diverse alphaproteobacteria.</title>
        <authorList>
            <consortium name="US DOE Joint Genome Institute"/>
            <person name="Brown P.J."/>
            <person name="Kysela D.T."/>
            <person name="Buechlein A."/>
            <person name="Hemmerich C."/>
            <person name="Brun Y.V."/>
        </authorList>
    </citation>
    <scope>NUCLEOTIDE SEQUENCE [LARGE SCALE GENOMIC DNA]</scope>
    <source>
        <strain evidence="2">ATCC 51888 / DSM 1869 / NCIB 11706 / TK 0415</strain>
    </source>
</reference>
<dbReference type="HOGENOM" id="CLU_1684181_0_0_5"/>
<organism evidence="1 2">
    <name type="scientific">Hyphomicrobium denitrificans (strain ATCC 51888 / DSM 1869 / NCIMB 11706 / TK 0415)</name>
    <dbReference type="NCBI Taxonomy" id="582899"/>
    <lineage>
        <taxon>Bacteria</taxon>
        <taxon>Pseudomonadati</taxon>
        <taxon>Pseudomonadota</taxon>
        <taxon>Alphaproteobacteria</taxon>
        <taxon>Hyphomicrobiales</taxon>
        <taxon>Hyphomicrobiaceae</taxon>
        <taxon>Hyphomicrobium</taxon>
    </lineage>
</organism>
<evidence type="ECO:0000313" key="2">
    <source>
        <dbReference type="Proteomes" id="UP000002033"/>
    </source>
</evidence>
<proteinExistence type="predicted"/>
<evidence type="ECO:0000313" key="1">
    <source>
        <dbReference type="EMBL" id="ADJ22255.1"/>
    </source>
</evidence>
<dbReference type="Proteomes" id="UP000002033">
    <property type="component" value="Chromosome"/>
</dbReference>
<keyword evidence="2" id="KW-1185">Reference proteome</keyword>
<dbReference type="AlphaFoldDB" id="D8JRM6"/>
<dbReference type="KEGG" id="hdn:Hden_0433"/>
<sequence length="156" mass="17292" precursor="true">MMLERRQEFSQRKARLARFIAALMLIVFLPAGVFAGPLRYCLGDNGHQGIELAHSANSRHGAFTEKHQLADARLTLPDAQIQHSNCRDTLLIPVITKSEKRFGKTLSRNPSSATHERLSLAARANTHELASARIPAAPLRAVDPRLVTLRTIVLLN</sequence>
<dbReference type="STRING" id="582899.Hden_0433"/>